<name>A0ABD3N5A5_9STRA</name>
<proteinExistence type="predicted"/>
<protein>
    <submittedName>
        <fullName evidence="1">Uncharacterized protein</fullName>
    </submittedName>
</protein>
<dbReference type="EMBL" id="JALLAZ020001691">
    <property type="protein sequence ID" value="KAL3767880.1"/>
    <property type="molecule type" value="Genomic_DNA"/>
</dbReference>
<dbReference type="Proteomes" id="UP001530315">
    <property type="component" value="Unassembled WGS sequence"/>
</dbReference>
<keyword evidence="2" id="KW-1185">Reference proteome</keyword>
<evidence type="ECO:0000313" key="1">
    <source>
        <dbReference type="EMBL" id="KAL3767880.1"/>
    </source>
</evidence>
<gene>
    <name evidence="1" type="ORF">ACHAW5_010123</name>
</gene>
<sequence length="163" mass="18583">MPKSMLLDTLIAAPVISEGIKRRAVQALISLEEVSRNCKPVKYLERKVPSLDAARVIVSYAEAKICRLFFKPITVPLRVWLSWKGTKMWKRMNLNTASNGGSDSSTYATTGFTKDSAFLMKGKDTQSWQSTSQKKEKNHQWTTKNGPRWLHLSWRKPSPPSWN</sequence>
<dbReference type="AlphaFoldDB" id="A0ABD3N5A5"/>
<evidence type="ECO:0000313" key="2">
    <source>
        <dbReference type="Proteomes" id="UP001530315"/>
    </source>
</evidence>
<accession>A0ABD3N5A5</accession>
<reference evidence="1 2" key="1">
    <citation type="submission" date="2024-10" db="EMBL/GenBank/DDBJ databases">
        <title>Updated reference genomes for cyclostephanoid diatoms.</title>
        <authorList>
            <person name="Roberts W.R."/>
            <person name="Alverson A.J."/>
        </authorList>
    </citation>
    <scope>NUCLEOTIDE SEQUENCE [LARGE SCALE GENOMIC DNA]</scope>
    <source>
        <strain evidence="1 2">AJA276-08</strain>
    </source>
</reference>
<organism evidence="1 2">
    <name type="scientific">Stephanodiscus triporus</name>
    <dbReference type="NCBI Taxonomy" id="2934178"/>
    <lineage>
        <taxon>Eukaryota</taxon>
        <taxon>Sar</taxon>
        <taxon>Stramenopiles</taxon>
        <taxon>Ochrophyta</taxon>
        <taxon>Bacillariophyta</taxon>
        <taxon>Coscinodiscophyceae</taxon>
        <taxon>Thalassiosirophycidae</taxon>
        <taxon>Stephanodiscales</taxon>
        <taxon>Stephanodiscaceae</taxon>
        <taxon>Stephanodiscus</taxon>
    </lineage>
</organism>
<comment type="caution">
    <text evidence="1">The sequence shown here is derived from an EMBL/GenBank/DDBJ whole genome shotgun (WGS) entry which is preliminary data.</text>
</comment>